<dbReference type="InterPro" id="IPR029026">
    <property type="entry name" value="tRNA_m1G_MTases_N"/>
</dbReference>
<comment type="caution">
    <text evidence="18">The sequence shown here is derived from an EMBL/GenBank/DDBJ whole genome shotgun (WGS) entry which is preliminary data.</text>
</comment>
<organism evidence="18 19">
    <name type="scientific">Symbiobacterium terraclitae</name>
    <dbReference type="NCBI Taxonomy" id="557451"/>
    <lineage>
        <taxon>Bacteria</taxon>
        <taxon>Bacillati</taxon>
        <taxon>Bacillota</taxon>
        <taxon>Clostridia</taxon>
        <taxon>Eubacteriales</taxon>
        <taxon>Symbiobacteriaceae</taxon>
        <taxon>Symbiobacterium</taxon>
    </lineage>
</organism>
<keyword evidence="9 15" id="KW-0808">Transferase</keyword>
<evidence type="ECO:0000256" key="16">
    <source>
        <dbReference type="RuleBase" id="RU003464"/>
    </source>
</evidence>
<gene>
    <name evidence="15" type="primary">trmD</name>
    <name evidence="18" type="ORF">J2Z79_001105</name>
</gene>
<sequence>MLIQLLTIHPAIVAPVFRESILGRANEAGIIDLRVVNIRDHALSKHQQTDDYPYGGGAGLLMKPEPVFAAVRWAAGRGPAGARPPRIILMDPQGRRFDQRLAEELAQEDHLILVCGRYEGFDERIRALATDEISIGDYVLMGGELAALVVVEAVARLIPGVLGDLESSVAESHTSGLLEGPQYTRPVEFEGMRVPEILLSGNHGAIERWRREQALRRTLERRPDLLETADLTPAERALVAEWRRAQER</sequence>
<evidence type="ECO:0000256" key="3">
    <source>
        <dbReference type="ARBA" id="ARBA00007630"/>
    </source>
</evidence>
<evidence type="ECO:0000256" key="8">
    <source>
        <dbReference type="ARBA" id="ARBA00022603"/>
    </source>
</evidence>
<dbReference type="InterPro" id="IPR002649">
    <property type="entry name" value="tRNA_m1G_MeTrfase_TrmD"/>
</dbReference>
<evidence type="ECO:0000256" key="1">
    <source>
        <dbReference type="ARBA" id="ARBA00002634"/>
    </source>
</evidence>
<dbReference type="NCBIfam" id="NF000648">
    <property type="entry name" value="PRK00026.1"/>
    <property type="match status" value="1"/>
</dbReference>
<dbReference type="GO" id="GO:0052906">
    <property type="term" value="F:tRNA (guanine(37)-N1)-methyltransferase activity"/>
    <property type="evidence" value="ECO:0007669"/>
    <property type="project" value="UniProtKB-EC"/>
</dbReference>
<evidence type="ECO:0000313" key="19">
    <source>
        <dbReference type="Proteomes" id="UP001519289"/>
    </source>
</evidence>
<protein>
    <recommendedName>
        <fullName evidence="6 15">tRNA (guanine-N(1)-)-methyltransferase</fullName>
        <ecNumber evidence="5 15">2.1.1.228</ecNumber>
    </recommendedName>
    <alternativeName>
        <fullName evidence="12 15">M1G-methyltransferase</fullName>
    </alternativeName>
    <alternativeName>
        <fullName evidence="13 15">tRNA [GM37] methyltransferase</fullName>
    </alternativeName>
</protein>
<evidence type="ECO:0000259" key="17">
    <source>
        <dbReference type="Pfam" id="PF01746"/>
    </source>
</evidence>
<evidence type="ECO:0000256" key="10">
    <source>
        <dbReference type="ARBA" id="ARBA00022691"/>
    </source>
</evidence>
<evidence type="ECO:0000256" key="13">
    <source>
        <dbReference type="ARBA" id="ARBA00033392"/>
    </source>
</evidence>
<dbReference type="PANTHER" id="PTHR46417:SF1">
    <property type="entry name" value="TRNA (GUANINE-N(1)-)-METHYLTRANSFERASE"/>
    <property type="match status" value="1"/>
</dbReference>
<evidence type="ECO:0000256" key="12">
    <source>
        <dbReference type="ARBA" id="ARBA00029736"/>
    </source>
</evidence>
<keyword evidence="19" id="KW-1185">Reference proteome</keyword>
<dbReference type="Pfam" id="PF01746">
    <property type="entry name" value="tRNA_m1G_MT"/>
    <property type="match status" value="1"/>
</dbReference>
<dbReference type="EC" id="2.1.1.228" evidence="5 15"/>
<proteinExistence type="inferred from homology"/>
<keyword evidence="10 15" id="KW-0949">S-adenosyl-L-methionine</keyword>
<dbReference type="CDD" id="cd18080">
    <property type="entry name" value="TrmD-like"/>
    <property type="match status" value="1"/>
</dbReference>
<evidence type="ECO:0000256" key="11">
    <source>
        <dbReference type="ARBA" id="ARBA00022694"/>
    </source>
</evidence>
<name>A0ABS4JQC0_9FIRM</name>
<evidence type="ECO:0000256" key="2">
    <source>
        <dbReference type="ARBA" id="ARBA00004496"/>
    </source>
</evidence>
<comment type="subcellular location">
    <subcellularLocation>
        <location evidence="2 15 16">Cytoplasm</location>
    </subcellularLocation>
</comment>
<dbReference type="Proteomes" id="UP001519289">
    <property type="component" value="Unassembled WGS sequence"/>
</dbReference>
<evidence type="ECO:0000256" key="14">
    <source>
        <dbReference type="ARBA" id="ARBA00047783"/>
    </source>
</evidence>
<feature type="domain" description="tRNA methyltransferase TRMD/TRM10-type" evidence="17">
    <location>
        <begin position="1"/>
        <end position="227"/>
    </location>
</feature>
<feature type="binding site" evidence="15">
    <location>
        <begin position="135"/>
        <end position="140"/>
    </location>
    <ligand>
        <name>S-adenosyl-L-methionine</name>
        <dbReference type="ChEBI" id="CHEBI:59789"/>
    </ligand>
</feature>
<dbReference type="Gene3D" id="3.40.1280.10">
    <property type="match status" value="1"/>
</dbReference>
<evidence type="ECO:0000256" key="6">
    <source>
        <dbReference type="ARBA" id="ARBA00014679"/>
    </source>
</evidence>
<dbReference type="InterPro" id="IPR016009">
    <property type="entry name" value="tRNA_MeTrfase_TRMD/TRM10"/>
</dbReference>
<dbReference type="HAMAP" id="MF_00605">
    <property type="entry name" value="TrmD"/>
    <property type="match status" value="1"/>
</dbReference>
<evidence type="ECO:0000256" key="4">
    <source>
        <dbReference type="ARBA" id="ARBA00011738"/>
    </source>
</evidence>
<dbReference type="EMBL" id="JAGGLG010000006">
    <property type="protein sequence ID" value="MBP2017720.1"/>
    <property type="molecule type" value="Genomic_DNA"/>
</dbReference>
<evidence type="ECO:0000256" key="5">
    <source>
        <dbReference type="ARBA" id="ARBA00012807"/>
    </source>
</evidence>
<dbReference type="InterPro" id="IPR029028">
    <property type="entry name" value="Alpha/beta_knot_MTases"/>
</dbReference>
<keyword evidence="7 15" id="KW-0963">Cytoplasm</keyword>
<comment type="catalytic activity">
    <reaction evidence="14 15 16">
        <text>guanosine(37) in tRNA + S-adenosyl-L-methionine = N(1)-methylguanosine(37) in tRNA + S-adenosyl-L-homocysteine + H(+)</text>
        <dbReference type="Rhea" id="RHEA:36899"/>
        <dbReference type="Rhea" id="RHEA-COMP:10145"/>
        <dbReference type="Rhea" id="RHEA-COMP:10147"/>
        <dbReference type="ChEBI" id="CHEBI:15378"/>
        <dbReference type="ChEBI" id="CHEBI:57856"/>
        <dbReference type="ChEBI" id="CHEBI:59789"/>
        <dbReference type="ChEBI" id="CHEBI:73542"/>
        <dbReference type="ChEBI" id="CHEBI:74269"/>
        <dbReference type="EC" id="2.1.1.228"/>
    </reaction>
</comment>
<comment type="subunit">
    <text evidence="4 15 16">Homodimer.</text>
</comment>
<evidence type="ECO:0000256" key="9">
    <source>
        <dbReference type="ARBA" id="ARBA00022679"/>
    </source>
</evidence>
<feature type="binding site" evidence="15">
    <location>
        <position position="116"/>
    </location>
    <ligand>
        <name>S-adenosyl-L-methionine</name>
        <dbReference type="ChEBI" id="CHEBI:59789"/>
    </ligand>
</feature>
<dbReference type="RefSeq" id="WP_209465851.1">
    <property type="nucleotide sequence ID" value="NZ_JAGGLG010000006.1"/>
</dbReference>
<comment type="similarity">
    <text evidence="3 15 16">Belongs to the RNA methyltransferase TrmD family.</text>
</comment>
<keyword evidence="8 15" id="KW-0489">Methyltransferase</keyword>
<dbReference type="PANTHER" id="PTHR46417">
    <property type="entry name" value="TRNA (GUANINE-N(1)-)-METHYLTRANSFERASE"/>
    <property type="match status" value="1"/>
</dbReference>
<dbReference type="PIRSF" id="PIRSF000386">
    <property type="entry name" value="tRNA_mtase"/>
    <property type="match status" value="1"/>
</dbReference>
<evidence type="ECO:0000313" key="18">
    <source>
        <dbReference type="EMBL" id="MBP2017720.1"/>
    </source>
</evidence>
<keyword evidence="11 15" id="KW-0819">tRNA processing</keyword>
<comment type="function">
    <text evidence="1 15 16">Specifically methylates guanosine-37 in various tRNAs.</text>
</comment>
<reference evidence="18 19" key="1">
    <citation type="submission" date="2021-03" db="EMBL/GenBank/DDBJ databases">
        <title>Genomic Encyclopedia of Type Strains, Phase IV (KMG-IV): sequencing the most valuable type-strain genomes for metagenomic binning, comparative biology and taxonomic classification.</title>
        <authorList>
            <person name="Goeker M."/>
        </authorList>
    </citation>
    <scope>NUCLEOTIDE SEQUENCE [LARGE SCALE GENOMIC DNA]</scope>
    <source>
        <strain evidence="18 19">DSM 27138</strain>
    </source>
</reference>
<dbReference type="SUPFAM" id="SSF75217">
    <property type="entry name" value="alpha/beta knot"/>
    <property type="match status" value="1"/>
</dbReference>
<dbReference type="Gene3D" id="1.10.1270.20">
    <property type="entry name" value="tRNA(m1g37)methyltransferase, domain 2"/>
    <property type="match status" value="1"/>
</dbReference>
<dbReference type="NCBIfam" id="TIGR00088">
    <property type="entry name" value="trmD"/>
    <property type="match status" value="1"/>
</dbReference>
<accession>A0ABS4JQC0</accession>
<evidence type="ECO:0000256" key="15">
    <source>
        <dbReference type="HAMAP-Rule" id="MF_00605"/>
    </source>
</evidence>
<dbReference type="GO" id="GO:0032259">
    <property type="term" value="P:methylation"/>
    <property type="evidence" value="ECO:0007669"/>
    <property type="project" value="UniProtKB-KW"/>
</dbReference>
<dbReference type="InterPro" id="IPR023148">
    <property type="entry name" value="tRNA_m1G_MeTrfase_C_sf"/>
</dbReference>
<evidence type="ECO:0000256" key="7">
    <source>
        <dbReference type="ARBA" id="ARBA00022490"/>
    </source>
</evidence>